<keyword evidence="2" id="KW-1185">Reference proteome</keyword>
<name>A0A6J8EHT6_MYTCO</name>
<dbReference type="Proteomes" id="UP000507470">
    <property type="component" value="Unassembled WGS sequence"/>
</dbReference>
<protein>
    <recommendedName>
        <fullName evidence="3">TIR domain-containing protein</fullName>
    </recommendedName>
</protein>
<proteinExistence type="predicted"/>
<evidence type="ECO:0008006" key="3">
    <source>
        <dbReference type="Google" id="ProtNLM"/>
    </source>
</evidence>
<dbReference type="OrthoDB" id="6097539at2759"/>
<dbReference type="EMBL" id="CACVKT020009040">
    <property type="protein sequence ID" value="CAC5419536.1"/>
    <property type="molecule type" value="Genomic_DNA"/>
</dbReference>
<sequence length="695" mass="79719">MPFPITSTTDFNLLKCNTYVSILHKIVFDDLTELLRELLQHSIADSQVEDYYKAVRGQFPSRFIQREEELIINAAGTGYKCFDITIITKLLRHLPEKIHFETHLSSLARVRNEICHLPNTDITQSQFETYFDECCDIASALEDYLKKPMLLVQKFQIIYEVNTRSKNGRTDLQIEALKHSLTELNTAFQVEEICYSDLEERLYILEEQISQIDRQTDERHRQMVYLKKFVKQVKNKFDPPEEGCWYRNSQDANTSAHRISISDGLLIEPDYLKHRETEPPHKARQDSFLDTTEVVTKTVEKESCERHENIQHVIPFSRPTPYLESLNACGDHGYRTSTNRNPTVIGTCGDHSAAFPTIKPVFCDKRSSDKIDGSVVHLKGGTNHRCGLGQSSSSHLEIVENKSVLQSSSTSVDTIIQLSDEEFGACRSQSQDDKLPKTHKEPYHAIQTSNGKQIQVGGSLASTDLLSGYLLPSQGNVSSSNGIDIPQNYKKQSSKPHLLTKRLSLLPSKAKQLCDFVFSSKRNRKRMKRRKRKDSLDDLGVEWRLGYKKLNKEFTNDINQDLESYCGTAVVLHSNDDNENAAHFQRELNIGVPNLKIEFQAEVCLPGQYRSNVIPYLEKQYIFVLISKNYKKSADFQFIVKNCLFLCLEKNKKYGQLIPVLMTKQDKLPDEFLAKKPVAFFDEHSMKKLFRSISC</sequence>
<dbReference type="InterPro" id="IPR035897">
    <property type="entry name" value="Toll_tir_struct_dom_sf"/>
</dbReference>
<evidence type="ECO:0000313" key="2">
    <source>
        <dbReference type="Proteomes" id="UP000507470"/>
    </source>
</evidence>
<organism evidence="1 2">
    <name type="scientific">Mytilus coruscus</name>
    <name type="common">Sea mussel</name>
    <dbReference type="NCBI Taxonomy" id="42192"/>
    <lineage>
        <taxon>Eukaryota</taxon>
        <taxon>Metazoa</taxon>
        <taxon>Spiralia</taxon>
        <taxon>Lophotrochozoa</taxon>
        <taxon>Mollusca</taxon>
        <taxon>Bivalvia</taxon>
        <taxon>Autobranchia</taxon>
        <taxon>Pteriomorphia</taxon>
        <taxon>Mytilida</taxon>
        <taxon>Mytiloidea</taxon>
        <taxon>Mytilidae</taxon>
        <taxon>Mytilinae</taxon>
        <taxon>Mytilus</taxon>
    </lineage>
</organism>
<gene>
    <name evidence="1" type="ORF">MCOR_51862</name>
</gene>
<dbReference type="Gene3D" id="3.40.50.10140">
    <property type="entry name" value="Toll/interleukin-1 receptor homology (TIR) domain"/>
    <property type="match status" value="1"/>
</dbReference>
<evidence type="ECO:0000313" key="1">
    <source>
        <dbReference type="EMBL" id="CAC5419536.1"/>
    </source>
</evidence>
<accession>A0A6J8EHT6</accession>
<dbReference type="AlphaFoldDB" id="A0A6J8EHT6"/>
<reference evidence="1 2" key="1">
    <citation type="submission" date="2020-06" db="EMBL/GenBank/DDBJ databases">
        <authorList>
            <person name="Li R."/>
            <person name="Bekaert M."/>
        </authorList>
    </citation>
    <scope>NUCLEOTIDE SEQUENCE [LARGE SCALE GENOMIC DNA]</scope>
    <source>
        <strain evidence="2">wild</strain>
    </source>
</reference>